<comment type="caution">
    <text evidence="5">The sequence shown here is derived from an EMBL/GenBank/DDBJ whole genome shotgun (WGS) entry which is preliminary data.</text>
</comment>
<protein>
    <submittedName>
        <fullName evidence="5">LuxR C-terminal-related transcriptional regulator</fullName>
    </submittedName>
</protein>
<evidence type="ECO:0000256" key="1">
    <source>
        <dbReference type="ARBA" id="ARBA00023015"/>
    </source>
</evidence>
<dbReference type="Gene3D" id="1.25.40.10">
    <property type="entry name" value="Tetratricopeptide repeat domain"/>
    <property type="match status" value="1"/>
</dbReference>
<dbReference type="Pfam" id="PF25873">
    <property type="entry name" value="WHD_MalT"/>
    <property type="match status" value="1"/>
</dbReference>
<dbReference type="InterPro" id="IPR011990">
    <property type="entry name" value="TPR-like_helical_dom_sf"/>
</dbReference>
<gene>
    <name evidence="5" type="ORF">QE109_12790</name>
</gene>
<dbReference type="Gene3D" id="1.10.10.10">
    <property type="entry name" value="Winged helix-like DNA-binding domain superfamily/Winged helix DNA-binding domain"/>
    <property type="match status" value="1"/>
</dbReference>
<dbReference type="RefSeq" id="WP_281094926.1">
    <property type="nucleotide sequence ID" value="NZ_JARYZI010000009.1"/>
</dbReference>
<dbReference type="Gene3D" id="3.40.50.300">
    <property type="entry name" value="P-loop containing nucleotide triphosphate hydrolases"/>
    <property type="match status" value="1"/>
</dbReference>
<proteinExistence type="predicted"/>
<dbReference type="InterPro" id="IPR027417">
    <property type="entry name" value="P-loop_NTPase"/>
</dbReference>
<dbReference type="EMBL" id="JARYZI010000009">
    <property type="protein sequence ID" value="MDH8679030.1"/>
    <property type="molecule type" value="Genomic_DNA"/>
</dbReference>
<keyword evidence="1" id="KW-0805">Transcription regulation</keyword>
<name>A0ABT6NF87_9FIRM</name>
<dbReference type="SUPFAM" id="SSF52540">
    <property type="entry name" value="P-loop containing nucleoside triphosphate hydrolases"/>
    <property type="match status" value="1"/>
</dbReference>
<dbReference type="PROSITE" id="PS00622">
    <property type="entry name" value="HTH_LUXR_1"/>
    <property type="match status" value="1"/>
</dbReference>
<organism evidence="5 6">
    <name type="scientific">Fusibacter bizertensis</name>
    <dbReference type="NCBI Taxonomy" id="1488331"/>
    <lineage>
        <taxon>Bacteria</taxon>
        <taxon>Bacillati</taxon>
        <taxon>Bacillota</taxon>
        <taxon>Clostridia</taxon>
        <taxon>Eubacteriales</taxon>
        <taxon>Eubacteriales Family XII. Incertae Sedis</taxon>
        <taxon>Fusibacter</taxon>
    </lineage>
</organism>
<dbReference type="Proteomes" id="UP001158045">
    <property type="component" value="Unassembled WGS sequence"/>
</dbReference>
<dbReference type="PRINTS" id="PR00038">
    <property type="entry name" value="HTHLUXR"/>
</dbReference>
<dbReference type="PANTHER" id="PTHR44688">
    <property type="entry name" value="DNA-BINDING TRANSCRIPTIONAL ACTIVATOR DEVR_DOSR"/>
    <property type="match status" value="1"/>
</dbReference>
<dbReference type="InterPro" id="IPR000792">
    <property type="entry name" value="Tscrpt_reg_LuxR_C"/>
</dbReference>
<evidence type="ECO:0000256" key="3">
    <source>
        <dbReference type="ARBA" id="ARBA00023163"/>
    </source>
</evidence>
<evidence type="ECO:0000313" key="5">
    <source>
        <dbReference type="EMBL" id="MDH8679030.1"/>
    </source>
</evidence>
<keyword evidence="2" id="KW-0238">DNA-binding</keyword>
<feature type="domain" description="HTH luxR-type" evidence="4">
    <location>
        <begin position="803"/>
        <end position="868"/>
    </location>
</feature>
<evidence type="ECO:0000313" key="6">
    <source>
        <dbReference type="Proteomes" id="UP001158045"/>
    </source>
</evidence>
<dbReference type="PANTHER" id="PTHR44688:SF16">
    <property type="entry name" value="DNA-BINDING TRANSCRIPTIONAL ACTIVATOR DEVR_DOSR"/>
    <property type="match status" value="1"/>
</dbReference>
<sequence length="871" mass="101953">MNTWFYENKLSKPQLPLNWIKRKKVLRKLDENPVYDVIQVVSPAGSGKSILISHWVSEKEYPHLWYSLDPTDNDLIRFYNYLLRGLVSSEIISEEEYLGVLKMFNHSEYNMSAFLLSQFLNIKYDFYLIFDDFHSLNNNDIFIFLNRLLSLKNQYLKIVVISREEQHFPPITKVLEGFVTQIGLSDLALSKKEIQSYLNMLSPKTSDFQLVESIYSQTEGWLFGVQLMSSFVVKGETIHNELKSKQIASIKQYMIDEILLFEDQSIIDFVYRTSVLDFFNISICEKIMDDTKLSIESILVKLKKKNLFLVELEKENTYRYHHLFKEALDITRQQYFETQSMVNLQSIILIIADWYEQHDMFLDAINQYIQIKAYSKAVQLLSEIWPDVDVKMEHKSWRELVEKLPLETYSDNPIIYLGLGWSLLQDGNIKLAQAKFNLSFDIYTQCNYLAYPEITQTIPLSCKIAEIYIASMNNQHDGTLDIVHKIFNEYESISIQYVGVIYTLQSCAYWAQGEFLLAEQSLIKSKEYLKDDLVYNLVDLTLIELYCEFGYFRKAEFLLNLVSSRVDKNSILKILNASLDLFRGKLFFYKGDLELAYEKLRLSEESGSICALDDWKYKMLKLKARMLISQDMYEEAYETIAQLRMVINPSPIPEYLTTLDLEEAMRLRQTKETGLVLSHIHENELSSFITEYATILLVLSALYKIKANDKDKLNLAYIKAFLVRNIKHFEQQKRVSSMVTFNLLLSICYHYEKNDIKRLEFYKLSKKYANLEGYQLPFILYSIENIIENIPISRGSLIYSNSNNGLIEPLSKRELDVFLCISEGLTNKEISGKLYLSEETIKSYNKSIYRKLGVNRRTQAIVKAKELGFLK</sequence>
<dbReference type="SUPFAM" id="SSF46894">
    <property type="entry name" value="C-terminal effector domain of the bipartite response regulators"/>
    <property type="match status" value="1"/>
</dbReference>
<dbReference type="SMART" id="SM00421">
    <property type="entry name" value="HTH_LUXR"/>
    <property type="match status" value="1"/>
</dbReference>
<dbReference type="InterPro" id="IPR016032">
    <property type="entry name" value="Sig_transdc_resp-reg_C-effctor"/>
</dbReference>
<reference evidence="5 6" key="1">
    <citation type="submission" date="2023-04" db="EMBL/GenBank/DDBJ databases">
        <title>Fusibacter bizertensis strain WBS, isolated from littoral bottom sediments of the Arctic seas - biochemical and genomic analysis.</title>
        <authorList>
            <person name="Brioukhanov A.L."/>
        </authorList>
    </citation>
    <scope>NUCLEOTIDE SEQUENCE [LARGE SCALE GENOMIC DNA]</scope>
    <source>
        <strain evidence="5 6">WBS</strain>
    </source>
</reference>
<keyword evidence="6" id="KW-1185">Reference proteome</keyword>
<dbReference type="CDD" id="cd06170">
    <property type="entry name" value="LuxR_C_like"/>
    <property type="match status" value="1"/>
</dbReference>
<evidence type="ECO:0000256" key="2">
    <source>
        <dbReference type="ARBA" id="ARBA00023125"/>
    </source>
</evidence>
<dbReference type="Pfam" id="PF00196">
    <property type="entry name" value="GerE"/>
    <property type="match status" value="1"/>
</dbReference>
<keyword evidence="3" id="KW-0804">Transcription</keyword>
<dbReference type="InterPro" id="IPR059106">
    <property type="entry name" value="WHD_MalT"/>
</dbReference>
<dbReference type="PROSITE" id="PS50043">
    <property type="entry name" value="HTH_LUXR_2"/>
    <property type="match status" value="1"/>
</dbReference>
<evidence type="ECO:0000259" key="4">
    <source>
        <dbReference type="PROSITE" id="PS50043"/>
    </source>
</evidence>
<accession>A0ABT6NF87</accession>
<dbReference type="InterPro" id="IPR036388">
    <property type="entry name" value="WH-like_DNA-bd_sf"/>
</dbReference>